<dbReference type="GO" id="GO:0005886">
    <property type="term" value="C:plasma membrane"/>
    <property type="evidence" value="ECO:0007669"/>
    <property type="project" value="UniProtKB-SubCell"/>
</dbReference>
<protein>
    <recommendedName>
        <fullName evidence="8">Putative manganese efflux pump MntP</fullName>
    </recommendedName>
</protein>
<comment type="function">
    <text evidence="8">Probably functions as a manganese efflux pump.</text>
</comment>
<comment type="similarity">
    <text evidence="8">Belongs to the MntP (TC 9.B.29) family.</text>
</comment>
<evidence type="ECO:0000256" key="4">
    <source>
        <dbReference type="ARBA" id="ARBA00022989"/>
    </source>
</evidence>
<keyword evidence="4 8" id="KW-1133">Transmembrane helix</keyword>
<evidence type="ECO:0000256" key="7">
    <source>
        <dbReference type="ARBA" id="ARBA00023211"/>
    </source>
</evidence>
<keyword evidence="10" id="KW-1185">Reference proteome</keyword>
<evidence type="ECO:0000256" key="6">
    <source>
        <dbReference type="ARBA" id="ARBA00023136"/>
    </source>
</evidence>
<name>A0A1T5C6Z3_9BACT</name>
<feature type="transmembrane region" description="Helical" evidence="8">
    <location>
        <begin position="68"/>
        <end position="86"/>
    </location>
</feature>
<dbReference type="EMBL" id="FUYQ01000010">
    <property type="protein sequence ID" value="SKB55195.1"/>
    <property type="molecule type" value="Genomic_DNA"/>
</dbReference>
<feature type="transmembrane region" description="Helical" evidence="8">
    <location>
        <begin position="107"/>
        <end position="129"/>
    </location>
</feature>
<sequence length="194" mass="21404">MFFIEIILLSVGLSMDSLAASVTTGSVIKEYKRRHIFRIASIMAMFQAGMTMIGYFAGIGFSNYICRFDHWIAFFLLLYIGGKMVYEELSANDEDENCKCNPLCNKTICCLAIATSIDALAVGISLALISTGIMIQALTIGLVTFAFSAFGVYFGGRFGRNINLRLELIGGIILILIGFKILSEHLFFQEKTVS</sequence>
<accession>A0A1T5C6Z3</accession>
<dbReference type="RefSeq" id="WP_079683275.1">
    <property type="nucleotide sequence ID" value="NZ_FUYQ01000010.1"/>
</dbReference>
<feature type="transmembrane region" description="Helical" evidence="8">
    <location>
        <begin position="168"/>
        <end position="188"/>
    </location>
</feature>
<dbReference type="Pfam" id="PF02659">
    <property type="entry name" value="Mntp"/>
    <property type="match status" value="1"/>
</dbReference>
<keyword evidence="2 8" id="KW-1003">Cell membrane</keyword>
<dbReference type="InterPro" id="IPR022929">
    <property type="entry name" value="Put_MntP"/>
</dbReference>
<dbReference type="Proteomes" id="UP000190852">
    <property type="component" value="Unassembled WGS sequence"/>
</dbReference>
<evidence type="ECO:0000313" key="9">
    <source>
        <dbReference type="EMBL" id="SKB55195.1"/>
    </source>
</evidence>
<keyword evidence="5 8" id="KW-0406">Ion transport</keyword>
<dbReference type="GO" id="GO:0005384">
    <property type="term" value="F:manganese ion transmembrane transporter activity"/>
    <property type="evidence" value="ECO:0007669"/>
    <property type="project" value="UniProtKB-UniRule"/>
</dbReference>
<dbReference type="AlphaFoldDB" id="A0A1T5C6Z3"/>
<evidence type="ECO:0000313" key="10">
    <source>
        <dbReference type="Proteomes" id="UP000190852"/>
    </source>
</evidence>
<dbReference type="HAMAP" id="MF_01521">
    <property type="entry name" value="MntP_pump"/>
    <property type="match status" value="1"/>
</dbReference>
<evidence type="ECO:0000256" key="1">
    <source>
        <dbReference type="ARBA" id="ARBA00022448"/>
    </source>
</evidence>
<dbReference type="PANTHER" id="PTHR35529">
    <property type="entry name" value="MANGANESE EFFLUX PUMP MNTP-RELATED"/>
    <property type="match status" value="1"/>
</dbReference>
<comment type="subcellular location">
    <subcellularLocation>
        <location evidence="8">Cell membrane</location>
        <topology evidence="8">Multi-pass membrane protein</topology>
    </subcellularLocation>
</comment>
<keyword evidence="3 8" id="KW-0812">Transmembrane</keyword>
<feature type="transmembrane region" description="Helical" evidence="8">
    <location>
        <begin position="40"/>
        <end position="62"/>
    </location>
</feature>
<gene>
    <name evidence="8" type="primary">mntP</name>
    <name evidence="9" type="ORF">SAMN05660349_01739</name>
</gene>
<organism evidence="9 10">
    <name type="scientific">Parabacteroides chartae</name>
    <dbReference type="NCBI Taxonomy" id="1037355"/>
    <lineage>
        <taxon>Bacteria</taxon>
        <taxon>Pseudomonadati</taxon>
        <taxon>Bacteroidota</taxon>
        <taxon>Bacteroidia</taxon>
        <taxon>Bacteroidales</taxon>
        <taxon>Tannerellaceae</taxon>
        <taxon>Parabacteroides</taxon>
    </lineage>
</organism>
<proteinExistence type="inferred from homology"/>
<keyword evidence="7 8" id="KW-0464">Manganese</keyword>
<evidence type="ECO:0000256" key="2">
    <source>
        <dbReference type="ARBA" id="ARBA00022475"/>
    </source>
</evidence>
<evidence type="ECO:0000256" key="8">
    <source>
        <dbReference type="HAMAP-Rule" id="MF_01521"/>
    </source>
</evidence>
<reference evidence="10" key="1">
    <citation type="submission" date="2017-02" db="EMBL/GenBank/DDBJ databases">
        <authorList>
            <person name="Varghese N."/>
            <person name="Submissions S."/>
        </authorList>
    </citation>
    <scope>NUCLEOTIDE SEQUENCE [LARGE SCALE GENOMIC DNA]</scope>
    <source>
        <strain evidence="10">DSM 24967</strain>
    </source>
</reference>
<keyword evidence="6 8" id="KW-0472">Membrane</keyword>
<feature type="transmembrane region" description="Helical" evidence="8">
    <location>
        <begin position="135"/>
        <end position="156"/>
    </location>
</feature>
<keyword evidence="1 8" id="KW-0813">Transport</keyword>
<dbReference type="PANTHER" id="PTHR35529:SF1">
    <property type="entry name" value="MANGANESE EFFLUX PUMP MNTP-RELATED"/>
    <property type="match status" value="1"/>
</dbReference>
<dbReference type="InterPro" id="IPR003810">
    <property type="entry name" value="Mntp/YtaF"/>
</dbReference>
<feature type="transmembrane region" description="Helical" evidence="8">
    <location>
        <begin position="6"/>
        <end position="28"/>
    </location>
</feature>
<evidence type="ECO:0000256" key="3">
    <source>
        <dbReference type="ARBA" id="ARBA00022692"/>
    </source>
</evidence>
<evidence type="ECO:0000256" key="5">
    <source>
        <dbReference type="ARBA" id="ARBA00023065"/>
    </source>
</evidence>